<evidence type="ECO:0000313" key="3">
    <source>
        <dbReference type="Proteomes" id="UP000546126"/>
    </source>
</evidence>
<name>A0A7Y6IWC2_9ACTN</name>
<gene>
    <name evidence="2" type="ORF">HT134_36500</name>
</gene>
<dbReference type="EMBL" id="JABWGO010000012">
    <property type="protein sequence ID" value="NUW45577.1"/>
    <property type="molecule type" value="Genomic_DNA"/>
</dbReference>
<organism evidence="2 3">
    <name type="scientific">Nonomuraea rhodomycinica</name>
    <dbReference type="NCBI Taxonomy" id="1712872"/>
    <lineage>
        <taxon>Bacteria</taxon>
        <taxon>Bacillati</taxon>
        <taxon>Actinomycetota</taxon>
        <taxon>Actinomycetes</taxon>
        <taxon>Streptosporangiales</taxon>
        <taxon>Streptosporangiaceae</taxon>
        <taxon>Nonomuraea</taxon>
    </lineage>
</organism>
<reference evidence="2 3" key="1">
    <citation type="submission" date="2020-06" db="EMBL/GenBank/DDBJ databases">
        <authorList>
            <person name="Chanama M."/>
        </authorList>
    </citation>
    <scope>NUCLEOTIDE SEQUENCE [LARGE SCALE GENOMIC DNA]</scope>
    <source>
        <strain evidence="2 3">TBRC6557</strain>
    </source>
</reference>
<dbReference type="AlphaFoldDB" id="A0A7Y6IWC2"/>
<dbReference type="RefSeq" id="WP_175605035.1">
    <property type="nucleotide sequence ID" value="NZ_JABWGO010000012.1"/>
</dbReference>
<proteinExistence type="predicted"/>
<keyword evidence="3" id="KW-1185">Reference proteome</keyword>
<protein>
    <submittedName>
        <fullName evidence="2">Uncharacterized protein</fullName>
    </submittedName>
</protein>
<sequence length="61" mass="6781">MSWCSTCRRPATRIITGRRPGRSLYSALSCDTCADKHQEKARQAGAITDEPLEGRAQDPLF</sequence>
<comment type="caution">
    <text evidence="2">The sequence shown here is derived from an EMBL/GenBank/DDBJ whole genome shotgun (WGS) entry which is preliminary data.</text>
</comment>
<feature type="region of interest" description="Disordered" evidence="1">
    <location>
        <begin position="41"/>
        <end position="61"/>
    </location>
</feature>
<accession>A0A7Y6IWC2</accession>
<evidence type="ECO:0000256" key="1">
    <source>
        <dbReference type="SAM" id="MobiDB-lite"/>
    </source>
</evidence>
<evidence type="ECO:0000313" key="2">
    <source>
        <dbReference type="EMBL" id="NUW45577.1"/>
    </source>
</evidence>
<dbReference type="Proteomes" id="UP000546126">
    <property type="component" value="Unassembled WGS sequence"/>
</dbReference>
<feature type="compositionally biased region" description="Basic and acidic residues" evidence="1">
    <location>
        <begin position="52"/>
        <end position="61"/>
    </location>
</feature>